<dbReference type="EMBL" id="JAWDIP010000003">
    <property type="protein sequence ID" value="MDY0395303.1"/>
    <property type="molecule type" value="Genomic_DNA"/>
</dbReference>
<dbReference type="SUPFAM" id="SSF53850">
    <property type="entry name" value="Periplasmic binding protein-like II"/>
    <property type="match status" value="1"/>
</dbReference>
<dbReference type="Gene3D" id="3.40.190.10">
    <property type="entry name" value="Periplasmic binding protein-like II"/>
    <property type="match status" value="2"/>
</dbReference>
<accession>A0ABU5C7L7</accession>
<dbReference type="Proteomes" id="UP001281447">
    <property type="component" value="Unassembled WGS sequence"/>
</dbReference>
<keyword evidence="3" id="KW-1185">Reference proteome</keyword>
<evidence type="ECO:0000313" key="3">
    <source>
        <dbReference type="Proteomes" id="UP001281447"/>
    </source>
</evidence>
<protein>
    <submittedName>
        <fullName evidence="2">Transporter substrate-binding domain-containing protein</fullName>
    </submittedName>
</protein>
<comment type="caution">
    <text evidence="2">The sequence shown here is derived from an EMBL/GenBank/DDBJ whole genome shotgun (WGS) entry which is preliminary data.</text>
</comment>
<name>A0ABU5C7L7_9BACI</name>
<gene>
    <name evidence="2" type="ORF">RWE15_13805</name>
</gene>
<sequence>MSLKCSTEKGSSSKKGNPKNLKSYQDVAKNKDIKVSIMEGATEHGFMKSEGVDPKQIQSAPDIPATFAAVESGRADVTTGTEMTIKMALESANNDKLEFVEDFEQPDVEGVPSYGAAAFNEDDEELLKAYNKALKKLKKRRNRR</sequence>
<evidence type="ECO:0000256" key="1">
    <source>
        <dbReference type="SAM" id="MobiDB-lite"/>
    </source>
</evidence>
<reference evidence="2 3" key="1">
    <citation type="submission" date="2023-10" db="EMBL/GenBank/DDBJ databases">
        <title>Virgibacillus halophilus 5B73C genome.</title>
        <authorList>
            <person name="Miliotis G."/>
            <person name="Sengupta P."/>
            <person name="Hameed A."/>
            <person name="Chuvochina M."/>
            <person name="Mcdonagh F."/>
            <person name="Simpson A.C."/>
            <person name="Singh N.K."/>
            <person name="Rekha P.D."/>
            <person name="Raman K."/>
            <person name="Hugenholtz P."/>
            <person name="Venkateswaran K."/>
        </authorList>
    </citation>
    <scope>NUCLEOTIDE SEQUENCE [LARGE SCALE GENOMIC DNA]</scope>
    <source>
        <strain evidence="2 3">5B73C</strain>
    </source>
</reference>
<feature type="compositionally biased region" description="Low complexity" evidence="1">
    <location>
        <begin position="9"/>
        <end position="23"/>
    </location>
</feature>
<evidence type="ECO:0000313" key="2">
    <source>
        <dbReference type="EMBL" id="MDY0395303.1"/>
    </source>
</evidence>
<proteinExistence type="predicted"/>
<organism evidence="2 3">
    <name type="scientific">Tigheibacillus halophilus</name>
    <dbReference type="NCBI Taxonomy" id="361280"/>
    <lineage>
        <taxon>Bacteria</taxon>
        <taxon>Bacillati</taxon>
        <taxon>Bacillota</taxon>
        <taxon>Bacilli</taxon>
        <taxon>Bacillales</taxon>
        <taxon>Bacillaceae</taxon>
        <taxon>Tigheibacillus</taxon>
    </lineage>
</organism>
<feature type="region of interest" description="Disordered" evidence="1">
    <location>
        <begin position="1"/>
        <end position="25"/>
    </location>
</feature>